<evidence type="ECO:0008006" key="3">
    <source>
        <dbReference type="Google" id="ProtNLM"/>
    </source>
</evidence>
<name>A0A0N1F6T7_9HYPH</name>
<proteinExistence type="predicted"/>
<sequence length="173" mass="18782">MLLLDRDGAATDRWTRSEGAAIDNLSRALVGFDALPDALAQITPDQQIGVVISNALAVSELEPFLPRLSLIAIGFPAFADGRGFSQAKAIRRAGFTGVLRASGPLIPDQFDYALACGFDEIELPDISAGRQTVQQWQQARGRLSQTYQRGYRRDGNILDRRRLARNPSGSAAP</sequence>
<keyword evidence="2" id="KW-1185">Reference proteome</keyword>
<evidence type="ECO:0000313" key="2">
    <source>
        <dbReference type="Proteomes" id="UP000037822"/>
    </source>
</evidence>
<evidence type="ECO:0000313" key="1">
    <source>
        <dbReference type="EMBL" id="KPH81239.1"/>
    </source>
</evidence>
<comment type="caution">
    <text evidence="1">The sequence shown here is derived from an EMBL/GenBank/DDBJ whole genome shotgun (WGS) entry which is preliminary data.</text>
</comment>
<protein>
    <recommendedName>
        <fullName evidence="3">Oxidoreductase</fullName>
    </recommendedName>
</protein>
<dbReference type="InterPro" id="IPR008318">
    <property type="entry name" value="UCP030820"/>
</dbReference>
<dbReference type="RefSeq" id="WP_054208790.1">
    <property type="nucleotide sequence ID" value="NZ_LGSZ01000031.1"/>
</dbReference>
<dbReference type="EMBL" id="LGSZ01000031">
    <property type="protein sequence ID" value="KPH81239.1"/>
    <property type="molecule type" value="Genomic_DNA"/>
</dbReference>
<dbReference type="PATRIC" id="fig|1526658.3.peg.5374"/>
<dbReference type="Pfam" id="PF06073">
    <property type="entry name" value="DUF934"/>
    <property type="match status" value="1"/>
</dbReference>
<dbReference type="OrthoDB" id="9800421at2"/>
<reference evidence="1 2" key="1">
    <citation type="submission" date="2015-07" db="EMBL/GenBank/DDBJ databases">
        <title>Whole genome sequencing of Bosea vaviloviae isolated from cave pool.</title>
        <authorList>
            <person name="Tan N.E.H."/>
            <person name="Lee Y.P."/>
            <person name="Gan H.M."/>
            <person name="Barton H."/>
            <person name="Savka M.A."/>
        </authorList>
    </citation>
    <scope>NUCLEOTIDE SEQUENCE [LARGE SCALE GENOMIC DNA]</scope>
    <source>
        <strain evidence="1 2">SD260</strain>
    </source>
</reference>
<dbReference type="Proteomes" id="UP000037822">
    <property type="component" value="Unassembled WGS sequence"/>
</dbReference>
<gene>
    <name evidence="1" type="ORF">AE618_09425</name>
</gene>
<accession>A0A0N1F6T7</accession>
<organism evidence="1 2">
    <name type="scientific">Bosea vaviloviae</name>
    <dbReference type="NCBI Taxonomy" id="1526658"/>
    <lineage>
        <taxon>Bacteria</taxon>
        <taxon>Pseudomonadati</taxon>
        <taxon>Pseudomonadota</taxon>
        <taxon>Alphaproteobacteria</taxon>
        <taxon>Hyphomicrobiales</taxon>
        <taxon>Boseaceae</taxon>
        <taxon>Bosea</taxon>
    </lineage>
</organism>
<dbReference type="AlphaFoldDB" id="A0A0N1F6T7"/>